<evidence type="ECO:0000256" key="7">
    <source>
        <dbReference type="RuleBase" id="RU362072"/>
    </source>
</evidence>
<name>A0ABV8RX62_9BURK</name>
<dbReference type="NCBIfam" id="TIGR01401">
    <property type="entry name" value="fliR_like_III"/>
    <property type="match status" value="1"/>
</dbReference>
<dbReference type="EMBL" id="JBHSDY010000003">
    <property type="protein sequence ID" value="MFC4297792.1"/>
    <property type="molecule type" value="Genomic_DNA"/>
</dbReference>
<feature type="transmembrane region" description="Helical" evidence="7">
    <location>
        <begin position="71"/>
        <end position="97"/>
    </location>
</feature>
<evidence type="ECO:0000256" key="5">
    <source>
        <dbReference type="ARBA" id="ARBA00022989"/>
    </source>
</evidence>
<evidence type="ECO:0000256" key="4">
    <source>
        <dbReference type="ARBA" id="ARBA00022692"/>
    </source>
</evidence>
<keyword evidence="5 7" id="KW-1133">Transmembrane helix</keyword>
<evidence type="ECO:0000313" key="9">
    <source>
        <dbReference type="Proteomes" id="UP001595756"/>
    </source>
</evidence>
<feature type="transmembrane region" description="Helical" evidence="7">
    <location>
        <begin position="216"/>
        <end position="237"/>
    </location>
</feature>
<reference evidence="9" key="1">
    <citation type="journal article" date="2019" name="Int. J. Syst. Evol. Microbiol.">
        <title>The Global Catalogue of Microorganisms (GCM) 10K type strain sequencing project: providing services to taxonomists for standard genome sequencing and annotation.</title>
        <authorList>
            <consortium name="The Broad Institute Genomics Platform"/>
            <consortium name="The Broad Institute Genome Sequencing Center for Infectious Disease"/>
            <person name="Wu L."/>
            <person name="Ma J."/>
        </authorList>
    </citation>
    <scope>NUCLEOTIDE SEQUENCE [LARGE SCALE GENOMIC DNA]</scope>
    <source>
        <strain evidence="9">CGMCC 1.19029</strain>
    </source>
</reference>
<organism evidence="8 9">
    <name type="scientific">Castellaniella hirudinis</name>
    <dbReference type="NCBI Taxonomy" id="1144617"/>
    <lineage>
        <taxon>Bacteria</taxon>
        <taxon>Pseudomonadati</taxon>
        <taxon>Pseudomonadota</taxon>
        <taxon>Betaproteobacteria</taxon>
        <taxon>Burkholderiales</taxon>
        <taxon>Alcaligenaceae</taxon>
        <taxon>Castellaniella</taxon>
    </lineage>
</organism>
<keyword evidence="6 7" id="KW-0472">Membrane</keyword>
<accession>A0ABV8RX62</accession>
<evidence type="ECO:0000256" key="3">
    <source>
        <dbReference type="ARBA" id="ARBA00022475"/>
    </source>
</evidence>
<comment type="subcellular location">
    <subcellularLocation>
        <location evidence="1 7">Cell membrane</location>
        <topology evidence="1 7">Multi-pass membrane protein</topology>
    </subcellularLocation>
</comment>
<evidence type="ECO:0000256" key="6">
    <source>
        <dbReference type="ARBA" id="ARBA00023136"/>
    </source>
</evidence>
<sequence length="266" mass="29125">MLNGAATAEIHVFLGAWALTQPRLLAMCSMLPLFNRQLLPGLLRYGICAALGLVLVPMLTPRYGELDLGTIGLILLVAKEVFVGLVLGFMVAIPFWVFEAVGFVVDNQRGASLGAVINPATGNDSSPLGILFNQAFLVFFLVGGGFTLMLTLLYDSFRLWDLWSWAPTLRADSIPLMLDQLSRFMRLVLLFAAPAIVAMFLAELGLALVSRFAPQLQVFFLAMPIKSALALLVLVLYMSTLFEYAGDTVRGIPGILPFLDDQWRLP</sequence>
<dbReference type="PANTHER" id="PTHR30065:SF1">
    <property type="entry name" value="SURFACE PRESENTATION OF ANTIGENS PROTEIN SPAR"/>
    <property type="match status" value="1"/>
</dbReference>
<gene>
    <name evidence="8" type="primary">sctT</name>
    <name evidence="8" type="ORF">ACFO0J_07030</name>
</gene>
<dbReference type="RefSeq" id="WP_376812340.1">
    <property type="nucleotide sequence ID" value="NZ_JBHSDY010000003.1"/>
</dbReference>
<dbReference type="InterPro" id="IPR002010">
    <property type="entry name" value="T3SS_IM_R"/>
</dbReference>
<dbReference type="Proteomes" id="UP001595756">
    <property type="component" value="Unassembled WGS sequence"/>
</dbReference>
<dbReference type="PANTHER" id="PTHR30065">
    <property type="entry name" value="FLAGELLAR BIOSYNTHETIC PROTEIN FLIR"/>
    <property type="match status" value="1"/>
</dbReference>
<protein>
    <submittedName>
        <fullName evidence="8">Type III secretion system export apparatus subunit SctT</fullName>
    </submittedName>
</protein>
<comment type="similarity">
    <text evidence="2 7">Belongs to the FliR/MopE/SpaR family.</text>
</comment>
<dbReference type="InterPro" id="IPR006304">
    <property type="entry name" value="T3SS_SpaR/YscT"/>
</dbReference>
<feature type="transmembrane region" description="Helical" evidence="7">
    <location>
        <begin position="135"/>
        <end position="154"/>
    </location>
</feature>
<dbReference type="Pfam" id="PF01311">
    <property type="entry name" value="Bac_export_1"/>
    <property type="match status" value="1"/>
</dbReference>
<feature type="transmembrane region" description="Helical" evidence="7">
    <location>
        <begin position="187"/>
        <end position="210"/>
    </location>
</feature>
<feature type="transmembrane region" description="Helical" evidence="7">
    <location>
        <begin position="42"/>
        <end position="59"/>
    </location>
</feature>
<proteinExistence type="inferred from homology"/>
<keyword evidence="4 7" id="KW-0812">Transmembrane</keyword>
<evidence type="ECO:0000256" key="1">
    <source>
        <dbReference type="ARBA" id="ARBA00004651"/>
    </source>
</evidence>
<comment type="caution">
    <text evidence="8">The sequence shown here is derived from an EMBL/GenBank/DDBJ whole genome shotgun (WGS) entry which is preliminary data.</text>
</comment>
<evidence type="ECO:0000313" key="8">
    <source>
        <dbReference type="EMBL" id="MFC4297792.1"/>
    </source>
</evidence>
<keyword evidence="9" id="KW-1185">Reference proteome</keyword>
<keyword evidence="3 7" id="KW-1003">Cell membrane</keyword>
<evidence type="ECO:0000256" key="2">
    <source>
        <dbReference type="ARBA" id="ARBA00009772"/>
    </source>
</evidence>
<dbReference type="PRINTS" id="PR00953">
    <property type="entry name" value="TYPE3IMRPROT"/>
</dbReference>